<evidence type="ECO:0000313" key="5">
    <source>
        <dbReference type="EMBL" id="TQV78619.1"/>
    </source>
</evidence>
<dbReference type="PANTHER" id="PTHR33204">
    <property type="entry name" value="TRANSCRIPTIONAL REGULATOR, MARR FAMILY"/>
    <property type="match status" value="1"/>
</dbReference>
<gene>
    <name evidence="5" type="ORF">FKG95_18900</name>
</gene>
<dbReference type="GO" id="GO:0003677">
    <property type="term" value="F:DNA binding"/>
    <property type="evidence" value="ECO:0007669"/>
    <property type="project" value="UniProtKB-KW"/>
</dbReference>
<evidence type="ECO:0000256" key="2">
    <source>
        <dbReference type="ARBA" id="ARBA00023125"/>
    </source>
</evidence>
<accession>A0A545TN10</accession>
<dbReference type="Proteomes" id="UP000315252">
    <property type="component" value="Unassembled WGS sequence"/>
</dbReference>
<evidence type="ECO:0000256" key="1">
    <source>
        <dbReference type="ARBA" id="ARBA00023015"/>
    </source>
</evidence>
<reference evidence="5 6" key="1">
    <citation type="submission" date="2019-06" db="EMBL/GenBank/DDBJ databases">
        <title>Whole genome sequence for Rhodospirillaceae sp. R148.</title>
        <authorList>
            <person name="Wang G."/>
        </authorList>
    </citation>
    <scope>NUCLEOTIDE SEQUENCE [LARGE SCALE GENOMIC DNA]</scope>
    <source>
        <strain evidence="5 6">R148</strain>
    </source>
</reference>
<dbReference type="EMBL" id="VHSH01000006">
    <property type="protein sequence ID" value="TQV78619.1"/>
    <property type="molecule type" value="Genomic_DNA"/>
</dbReference>
<feature type="domain" description="HTH hxlR-type" evidence="4">
    <location>
        <begin position="15"/>
        <end position="110"/>
    </location>
</feature>
<keyword evidence="6" id="KW-1185">Reference proteome</keyword>
<protein>
    <submittedName>
        <fullName evidence="5">Helix-turn-helix transcriptional regulator</fullName>
    </submittedName>
</protein>
<comment type="caution">
    <text evidence="5">The sequence shown here is derived from an EMBL/GenBank/DDBJ whole genome shotgun (WGS) entry which is preliminary data.</text>
</comment>
<keyword evidence="3" id="KW-0804">Transcription</keyword>
<dbReference type="Gene3D" id="1.10.10.10">
    <property type="entry name" value="Winged helix-like DNA-binding domain superfamily/Winged helix DNA-binding domain"/>
    <property type="match status" value="1"/>
</dbReference>
<name>A0A545TN10_9PROT</name>
<dbReference type="PANTHER" id="PTHR33204:SF37">
    <property type="entry name" value="HTH-TYPE TRANSCRIPTIONAL REGULATOR YODB"/>
    <property type="match status" value="1"/>
</dbReference>
<dbReference type="InterPro" id="IPR036388">
    <property type="entry name" value="WH-like_DNA-bd_sf"/>
</dbReference>
<keyword evidence="2" id="KW-0238">DNA-binding</keyword>
<evidence type="ECO:0000313" key="6">
    <source>
        <dbReference type="Proteomes" id="UP000315252"/>
    </source>
</evidence>
<proteinExistence type="predicted"/>
<dbReference type="InterPro" id="IPR036390">
    <property type="entry name" value="WH_DNA-bd_sf"/>
</dbReference>
<evidence type="ECO:0000259" key="4">
    <source>
        <dbReference type="PROSITE" id="PS51118"/>
    </source>
</evidence>
<sequence length="110" mass="12377">MTKDGTADAAIPKGCPLDLVMRLLSGEWTTHILWVLSNNGPTRHGELRRRVEGISSKVLTDRLRMLEQEGVVFRDYEPTVPPKVTYGLTDHGRELDDALRSIHGIAERWG</sequence>
<dbReference type="Pfam" id="PF01638">
    <property type="entry name" value="HxlR"/>
    <property type="match status" value="1"/>
</dbReference>
<evidence type="ECO:0000256" key="3">
    <source>
        <dbReference type="ARBA" id="ARBA00023163"/>
    </source>
</evidence>
<organism evidence="5 6">
    <name type="scientific">Denitrobaculum tricleocarpae</name>
    <dbReference type="NCBI Taxonomy" id="2591009"/>
    <lineage>
        <taxon>Bacteria</taxon>
        <taxon>Pseudomonadati</taxon>
        <taxon>Pseudomonadota</taxon>
        <taxon>Alphaproteobacteria</taxon>
        <taxon>Rhodospirillales</taxon>
        <taxon>Rhodospirillaceae</taxon>
        <taxon>Denitrobaculum</taxon>
    </lineage>
</organism>
<dbReference type="InterPro" id="IPR002577">
    <property type="entry name" value="HTH_HxlR"/>
</dbReference>
<dbReference type="OrthoDB" id="9800350at2"/>
<dbReference type="PROSITE" id="PS51118">
    <property type="entry name" value="HTH_HXLR"/>
    <property type="match status" value="1"/>
</dbReference>
<keyword evidence="1" id="KW-0805">Transcription regulation</keyword>
<dbReference type="SUPFAM" id="SSF46785">
    <property type="entry name" value="Winged helix' DNA-binding domain"/>
    <property type="match status" value="1"/>
</dbReference>
<dbReference type="AlphaFoldDB" id="A0A545TN10"/>